<name>A0A7V8U7H1_9SPHN</name>
<dbReference type="Proteomes" id="UP000589292">
    <property type="component" value="Unassembled WGS sequence"/>
</dbReference>
<evidence type="ECO:0000313" key="3">
    <source>
        <dbReference type="Proteomes" id="UP000589292"/>
    </source>
</evidence>
<feature type="chain" id="PRO_5030744652" evidence="1">
    <location>
        <begin position="23"/>
        <end position="114"/>
    </location>
</feature>
<dbReference type="RefSeq" id="WP_181266405.1">
    <property type="nucleotide sequence ID" value="NZ_BAAAGB010000002.1"/>
</dbReference>
<dbReference type="InterPro" id="IPR030972">
    <property type="entry name" value="UrcA_uranyl"/>
</dbReference>
<gene>
    <name evidence="2" type="ORF">FG486_03095</name>
</gene>
<dbReference type="NCBIfam" id="TIGR04433">
    <property type="entry name" value="UrcA_uranyl"/>
    <property type="match status" value="1"/>
</dbReference>
<dbReference type="EMBL" id="VDES01000001">
    <property type="protein sequence ID" value="MBA1373310.1"/>
    <property type="molecule type" value="Genomic_DNA"/>
</dbReference>
<dbReference type="AlphaFoldDB" id="A0A7V8U7H1"/>
<feature type="signal peptide" evidence="1">
    <location>
        <begin position="1"/>
        <end position="22"/>
    </location>
</feature>
<protein>
    <submittedName>
        <fullName evidence="2">UrcA family protein</fullName>
    </submittedName>
</protein>
<sequence>MKTRLVALATVAFALTATGAAANETATNPFAKDQAILNLADLDLSTADGQQRLAIRVDQAARTVCGDRLSGVHLAAEAKTQECRASVAADVRAQIEQRLARASTASGAKLASLR</sequence>
<keyword evidence="3" id="KW-1185">Reference proteome</keyword>
<keyword evidence="1" id="KW-0732">Signal</keyword>
<proteinExistence type="predicted"/>
<comment type="caution">
    <text evidence="2">The sequence shown here is derived from an EMBL/GenBank/DDBJ whole genome shotgun (WGS) entry which is preliminary data.</text>
</comment>
<organism evidence="2 3">
    <name type="scientific">Sphingomonas ursincola</name>
    <dbReference type="NCBI Taxonomy" id="56361"/>
    <lineage>
        <taxon>Bacteria</taxon>
        <taxon>Pseudomonadati</taxon>
        <taxon>Pseudomonadota</taxon>
        <taxon>Alphaproteobacteria</taxon>
        <taxon>Sphingomonadales</taxon>
        <taxon>Sphingomonadaceae</taxon>
        <taxon>Sphingomonas</taxon>
    </lineage>
</organism>
<reference evidence="2 3" key="1">
    <citation type="journal article" date="1994" name="Int. J. Syst. Bacteriol.">
        <title>Phylogenetic positions of novel aerobic, bacteriochlorophyll a-containing bacteria and description of Roseococcus thiosulfatophilus gen. nov., sp. nov., Erythromicrobium ramosum gen. nov., sp. nov., and Erythrobacter litoralis sp. nov.</title>
        <authorList>
            <person name="Yurkov V."/>
            <person name="Stackebrandt E."/>
            <person name="Holmes A."/>
            <person name="Fuerst J.A."/>
            <person name="Hugenholtz P."/>
            <person name="Golecki J."/>
            <person name="Gad'on N."/>
            <person name="Gorlenko V.M."/>
            <person name="Kompantseva E.I."/>
            <person name="Drews G."/>
        </authorList>
    </citation>
    <scope>NUCLEOTIDE SEQUENCE [LARGE SCALE GENOMIC DNA]</scope>
    <source>
        <strain evidence="2 3">KR-99</strain>
    </source>
</reference>
<evidence type="ECO:0000313" key="2">
    <source>
        <dbReference type="EMBL" id="MBA1373310.1"/>
    </source>
</evidence>
<accession>A0A7V8U7H1</accession>
<evidence type="ECO:0000256" key="1">
    <source>
        <dbReference type="SAM" id="SignalP"/>
    </source>
</evidence>